<sequence>MELGVYGLSAKATLGPAETARLARRAEELGYRSWWVGDHVVLPSPRVPESPMAPTDPILDPLVHLAYVAALTERMELGTGILILPQRNPVVLAKQAASLDVLSGGRLLLGVAPGYLEPELTAVGVRPAARGARTDEYLDAMRQLWTAPEPEFHGRYADFAQVDAHPRPVRPDGPRIVIGGHSPAAYRRAVAKGQGWIGTGSSPADLLPHLDGLRKAAAEVPRPDRLGRLEITFLQIDPVEVDAAGAQHYAELGVDRLLLYPLPLEDPAEVAAFLERHADLLH</sequence>
<proteinExistence type="predicted"/>
<dbReference type="RefSeq" id="WP_145911067.1">
    <property type="nucleotide sequence ID" value="NZ_BAAAMZ010000005.1"/>
</dbReference>
<dbReference type="Gene3D" id="3.20.20.30">
    <property type="entry name" value="Luciferase-like domain"/>
    <property type="match status" value="1"/>
</dbReference>
<dbReference type="InterPro" id="IPR011251">
    <property type="entry name" value="Luciferase-like_dom"/>
</dbReference>
<keyword evidence="1" id="KW-0285">Flavoprotein</keyword>
<keyword evidence="2" id="KW-0288">FMN</keyword>
<evidence type="ECO:0000313" key="6">
    <source>
        <dbReference type="EMBL" id="TWF73093.1"/>
    </source>
</evidence>
<evidence type="ECO:0000256" key="4">
    <source>
        <dbReference type="ARBA" id="ARBA00023033"/>
    </source>
</evidence>
<reference evidence="6 7" key="1">
    <citation type="submission" date="2019-06" db="EMBL/GenBank/DDBJ databases">
        <title>Sequencing the genomes of 1000 actinobacteria strains.</title>
        <authorList>
            <person name="Klenk H.-P."/>
        </authorList>
    </citation>
    <scope>NUCLEOTIDE SEQUENCE [LARGE SCALE GENOMIC DNA]</scope>
    <source>
        <strain evidence="6 7">DSM 44826</strain>
    </source>
</reference>
<dbReference type="Pfam" id="PF00296">
    <property type="entry name" value="Bac_luciferase"/>
    <property type="match status" value="1"/>
</dbReference>
<evidence type="ECO:0000256" key="2">
    <source>
        <dbReference type="ARBA" id="ARBA00022643"/>
    </source>
</evidence>
<organism evidence="6 7">
    <name type="scientific">Kitasatospora viridis</name>
    <dbReference type="NCBI Taxonomy" id="281105"/>
    <lineage>
        <taxon>Bacteria</taxon>
        <taxon>Bacillati</taxon>
        <taxon>Actinomycetota</taxon>
        <taxon>Actinomycetes</taxon>
        <taxon>Kitasatosporales</taxon>
        <taxon>Streptomycetaceae</taxon>
        <taxon>Kitasatospora</taxon>
    </lineage>
</organism>
<gene>
    <name evidence="6" type="ORF">FHX73_16244</name>
</gene>
<dbReference type="PANTHER" id="PTHR42847:SF4">
    <property type="entry name" value="ALKANESULFONATE MONOOXYGENASE-RELATED"/>
    <property type="match status" value="1"/>
</dbReference>
<keyword evidence="3" id="KW-0560">Oxidoreductase</keyword>
<dbReference type="NCBIfam" id="TIGR03619">
    <property type="entry name" value="F420_Rv2161c"/>
    <property type="match status" value="1"/>
</dbReference>
<dbReference type="Proteomes" id="UP000317940">
    <property type="component" value="Unassembled WGS sequence"/>
</dbReference>
<dbReference type="GO" id="GO:0008726">
    <property type="term" value="F:alkanesulfonate monooxygenase activity"/>
    <property type="evidence" value="ECO:0007669"/>
    <property type="project" value="TreeGrafter"/>
</dbReference>
<dbReference type="InterPro" id="IPR050172">
    <property type="entry name" value="SsuD_RutA_monooxygenase"/>
</dbReference>
<protein>
    <submittedName>
        <fullName evidence="6">Putative F420-dependent oxidoreductase</fullName>
    </submittedName>
</protein>
<dbReference type="EMBL" id="VIWT01000006">
    <property type="protein sequence ID" value="TWF73093.1"/>
    <property type="molecule type" value="Genomic_DNA"/>
</dbReference>
<dbReference type="SUPFAM" id="SSF51679">
    <property type="entry name" value="Bacterial luciferase-like"/>
    <property type="match status" value="1"/>
</dbReference>
<name>A0A561SDZ7_9ACTN</name>
<feature type="domain" description="Luciferase-like" evidence="5">
    <location>
        <begin position="15"/>
        <end position="224"/>
    </location>
</feature>
<comment type="caution">
    <text evidence="6">The sequence shown here is derived from an EMBL/GenBank/DDBJ whole genome shotgun (WGS) entry which is preliminary data.</text>
</comment>
<dbReference type="PANTHER" id="PTHR42847">
    <property type="entry name" value="ALKANESULFONATE MONOOXYGENASE"/>
    <property type="match status" value="1"/>
</dbReference>
<evidence type="ECO:0000256" key="3">
    <source>
        <dbReference type="ARBA" id="ARBA00023002"/>
    </source>
</evidence>
<dbReference type="AlphaFoldDB" id="A0A561SDZ7"/>
<dbReference type="OrthoDB" id="3206024at2"/>
<evidence type="ECO:0000256" key="1">
    <source>
        <dbReference type="ARBA" id="ARBA00022630"/>
    </source>
</evidence>
<dbReference type="InterPro" id="IPR036661">
    <property type="entry name" value="Luciferase-like_sf"/>
</dbReference>
<evidence type="ECO:0000313" key="7">
    <source>
        <dbReference type="Proteomes" id="UP000317940"/>
    </source>
</evidence>
<dbReference type="InterPro" id="IPR019921">
    <property type="entry name" value="Lucif-like_OxRdtase_Rv2161c"/>
</dbReference>
<keyword evidence="4" id="KW-0503">Monooxygenase</keyword>
<evidence type="ECO:0000259" key="5">
    <source>
        <dbReference type="Pfam" id="PF00296"/>
    </source>
</evidence>
<accession>A0A561SDZ7</accession>
<dbReference type="GO" id="GO:0046306">
    <property type="term" value="P:alkanesulfonate catabolic process"/>
    <property type="evidence" value="ECO:0007669"/>
    <property type="project" value="TreeGrafter"/>
</dbReference>
<keyword evidence="7" id="KW-1185">Reference proteome</keyword>